<dbReference type="GO" id="GO:0005886">
    <property type="term" value="C:plasma membrane"/>
    <property type="evidence" value="ECO:0000318"/>
    <property type="project" value="GO_Central"/>
</dbReference>
<dbReference type="InterPro" id="IPR018159">
    <property type="entry name" value="Spectrin/alpha-actinin"/>
</dbReference>
<dbReference type="EnsemblMetazoa" id="PPA05492.1">
    <property type="protein sequence ID" value="PPA05492.1"/>
    <property type="gene ID" value="WBGene00095046"/>
</dbReference>
<dbReference type="SUPFAM" id="SSF46966">
    <property type="entry name" value="Spectrin repeat"/>
    <property type="match status" value="7"/>
</dbReference>
<dbReference type="GO" id="GO:0007626">
    <property type="term" value="P:locomotory behavior"/>
    <property type="evidence" value="ECO:0007669"/>
    <property type="project" value="EnsemblMetazoa"/>
</dbReference>
<dbReference type="Pfam" id="PF09068">
    <property type="entry name" value="EF-hand_2"/>
    <property type="match status" value="2"/>
</dbReference>
<feature type="compositionally biased region" description="Low complexity" evidence="10">
    <location>
        <begin position="326"/>
        <end position="359"/>
    </location>
</feature>
<feature type="compositionally biased region" description="Basic and acidic residues" evidence="10">
    <location>
        <begin position="2491"/>
        <end position="2501"/>
    </location>
</feature>
<dbReference type="GO" id="GO:0015870">
    <property type="term" value="P:acetylcholine transport"/>
    <property type="evidence" value="ECO:0007669"/>
    <property type="project" value="EnsemblMetazoa"/>
</dbReference>
<evidence type="ECO:0000256" key="3">
    <source>
        <dbReference type="ARBA" id="ARBA00022490"/>
    </source>
</evidence>
<evidence type="ECO:0000256" key="6">
    <source>
        <dbReference type="ARBA" id="ARBA00022833"/>
    </source>
</evidence>
<feature type="coiled-coil region" evidence="9">
    <location>
        <begin position="1698"/>
        <end position="1739"/>
    </location>
</feature>
<feature type="coiled-coil region" evidence="9">
    <location>
        <begin position="1026"/>
        <end position="1053"/>
    </location>
</feature>
<keyword evidence="8" id="KW-0206">Cytoskeleton</keyword>
<dbReference type="Gene3D" id="1.10.238.10">
    <property type="entry name" value="EF-hand"/>
    <property type="match status" value="2"/>
</dbReference>
<evidence type="ECO:0000256" key="9">
    <source>
        <dbReference type="SAM" id="Coils"/>
    </source>
</evidence>
<feature type="compositionally biased region" description="Basic and acidic residues" evidence="10">
    <location>
        <begin position="2039"/>
        <end position="2050"/>
    </location>
</feature>
<feature type="region of interest" description="Disordered" evidence="10">
    <location>
        <begin position="1096"/>
        <end position="1128"/>
    </location>
</feature>
<feature type="region of interest" description="Disordered" evidence="10">
    <location>
        <begin position="1810"/>
        <end position="1835"/>
    </location>
</feature>
<dbReference type="SUPFAM" id="SSF47576">
    <property type="entry name" value="Calponin-homology domain, CH-domain"/>
    <property type="match status" value="1"/>
</dbReference>
<dbReference type="SUPFAM" id="SSF47473">
    <property type="entry name" value="EF-hand"/>
    <property type="match status" value="2"/>
</dbReference>
<comment type="subcellular location">
    <subcellularLocation>
        <location evidence="2">Cell membrane</location>
        <location evidence="2">Sarcolemma</location>
        <topology evidence="2">Peripheral membrane protein</topology>
        <orientation evidence="2">Cytoplasmic side</orientation>
    </subcellularLocation>
    <subcellularLocation>
        <location evidence="1">Cytoplasm</location>
        <location evidence="1">Cytoskeleton</location>
    </subcellularLocation>
</comment>
<protein>
    <submittedName>
        <fullName evidence="11">Dys-1</fullName>
    </submittedName>
</protein>
<feature type="region of interest" description="Disordered" evidence="10">
    <location>
        <begin position="2466"/>
        <end position="2516"/>
    </location>
</feature>
<feature type="compositionally biased region" description="Basic and acidic residues" evidence="10">
    <location>
        <begin position="1612"/>
        <end position="1622"/>
    </location>
</feature>
<dbReference type="Pfam" id="PF00435">
    <property type="entry name" value="Spectrin"/>
    <property type="match status" value="2"/>
</dbReference>
<feature type="compositionally biased region" description="Acidic residues" evidence="10">
    <location>
        <begin position="2502"/>
        <end position="2516"/>
    </location>
</feature>
<dbReference type="InterPro" id="IPR056503">
    <property type="entry name" value="Spectrin_Dys-1"/>
</dbReference>
<dbReference type="GO" id="GO:0045214">
    <property type="term" value="P:sarcomere organization"/>
    <property type="evidence" value="ECO:0007669"/>
    <property type="project" value="EnsemblMetazoa"/>
</dbReference>
<dbReference type="OrthoDB" id="10057795at2759"/>
<feature type="coiled-coil region" evidence="9">
    <location>
        <begin position="2622"/>
        <end position="2652"/>
    </location>
</feature>
<dbReference type="Pfam" id="PF00569">
    <property type="entry name" value="ZZ"/>
    <property type="match status" value="1"/>
</dbReference>
<dbReference type="InterPro" id="IPR000433">
    <property type="entry name" value="Znf_ZZ"/>
</dbReference>
<dbReference type="Pfam" id="PF00307">
    <property type="entry name" value="CH"/>
    <property type="match status" value="1"/>
</dbReference>
<evidence type="ECO:0000313" key="12">
    <source>
        <dbReference type="Proteomes" id="UP000005239"/>
    </source>
</evidence>
<keyword evidence="4" id="KW-0479">Metal-binding</keyword>
<name>A0A2A6BS24_PRIPA</name>
<feature type="coiled-coil region" evidence="9">
    <location>
        <begin position="2791"/>
        <end position="2818"/>
    </location>
</feature>
<dbReference type="Pfam" id="PF09069">
    <property type="entry name" value="EF-hand_3"/>
    <property type="match status" value="1"/>
</dbReference>
<evidence type="ECO:0000256" key="1">
    <source>
        <dbReference type="ARBA" id="ARBA00004245"/>
    </source>
</evidence>
<dbReference type="PROSITE" id="PS01357">
    <property type="entry name" value="ZF_ZZ_1"/>
    <property type="match status" value="1"/>
</dbReference>
<feature type="region of interest" description="Disordered" evidence="10">
    <location>
        <begin position="1"/>
        <end position="69"/>
    </location>
</feature>
<evidence type="ECO:0000256" key="4">
    <source>
        <dbReference type="ARBA" id="ARBA00022723"/>
    </source>
</evidence>
<dbReference type="CDD" id="cd00176">
    <property type="entry name" value="SPEC"/>
    <property type="match status" value="3"/>
</dbReference>
<evidence type="ECO:0000256" key="8">
    <source>
        <dbReference type="ARBA" id="ARBA00023212"/>
    </source>
</evidence>
<reference evidence="11" key="2">
    <citation type="submission" date="2022-06" db="UniProtKB">
        <authorList>
            <consortium name="EnsemblMetazoa"/>
        </authorList>
    </citation>
    <scope>IDENTIFICATION</scope>
    <source>
        <strain evidence="11">PS312</strain>
    </source>
</reference>
<feature type="coiled-coil region" evidence="9">
    <location>
        <begin position="1484"/>
        <end position="1536"/>
    </location>
</feature>
<feature type="compositionally biased region" description="Basic and acidic residues" evidence="10">
    <location>
        <begin position="2546"/>
        <end position="2555"/>
    </location>
</feature>
<evidence type="ECO:0000313" key="11">
    <source>
        <dbReference type="EnsemblMetazoa" id="PPA05492.1"/>
    </source>
</evidence>
<dbReference type="Gene3D" id="3.30.60.90">
    <property type="match status" value="1"/>
</dbReference>
<feature type="coiled-coil region" evidence="9">
    <location>
        <begin position="2683"/>
        <end position="2720"/>
    </location>
</feature>
<feature type="region of interest" description="Disordered" evidence="10">
    <location>
        <begin position="1891"/>
        <end position="2075"/>
    </location>
</feature>
<dbReference type="PANTHER" id="PTHR12268:SF14">
    <property type="entry name" value="DYSTROPHIN-1"/>
    <property type="match status" value="1"/>
</dbReference>
<dbReference type="SMART" id="SM00150">
    <property type="entry name" value="SPEC"/>
    <property type="match status" value="8"/>
</dbReference>
<proteinExistence type="predicted"/>
<dbReference type="InterPro" id="IPR043145">
    <property type="entry name" value="Znf_ZZ_sf"/>
</dbReference>
<accession>A0A2A6BS24</accession>
<keyword evidence="6" id="KW-0862">Zinc</keyword>
<evidence type="ECO:0000256" key="7">
    <source>
        <dbReference type="ARBA" id="ARBA00022837"/>
    </source>
</evidence>
<dbReference type="GO" id="GO:0007271">
    <property type="term" value="P:synaptic transmission, cholinergic"/>
    <property type="evidence" value="ECO:0007669"/>
    <property type="project" value="EnsemblMetazoa"/>
</dbReference>
<dbReference type="PANTHER" id="PTHR12268">
    <property type="entry name" value="E3 UBIQUITIN-PROTEIN LIGASE KCMF1"/>
    <property type="match status" value="1"/>
</dbReference>
<feature type="coiled-coil region" evidence="9">
    <location>
        <begin position="944"/>
        <end position="991"/>
    </location>
</feature>
<dbReference type="GO" id="GO:0016014">
    <property type="term" value="C:dystrobrevin complex"/>
    <property type="evidence" value="ECO:0007669"/>
    <property type="project" value="EnsemblMetazoa"/>
</dbReference>
<dbReference type="GO" id="GO:0043056">
    <property type="term" value="P:forward locomotion"/>
    <property type="evidence" value="ECO:0007669"/>
    <property type="project" value="EnsemblMetazoa"/>
</dbReference>
<dbReference type="PROSITE" id="PS50021">
    <property type="entry name" value="CH"/>
    <property type="match status" value="1"/>
</dbReference>
<dbReference type="Proteomes" id="UP000005239">
    <property type="component" value="Unassembled WGS sequence"/>
</dbReference>
<feature type="coiled-coil region" evidence="9">
    <location>
        <begin position="3541"/>
        <end position="3575"/>
    </location>
</feature>
<feature type="compositionally biased region" description="Basic and acidic residues" evidence="10">
    <location>
        <begin position="1096"/>
        <end position="1111"/>
    </location>
</feature>
<dbReference type="GO" id="GO:0046716">
    <property type="term" value="P:muscle cell cellular homeostasis"/>
    <property type="evidence" value="ECO:0007669"/>
    <property type="project" value="EnsemblMetazoa"/>
</dbReference>
<keyword evidence="9" id="KW-0175">Coiled coil</keyword>
<gene>
    <name evidence="11" type="primary">WBGene00095046</name>
</gene>
<dbReference type="InterPro" id="IPR015153">
    <property type="entry name" value="EF-hand_dom_typ1"/>
</dbReference>
<feature type="compositionally biased region" description="Basic and acidic residues" evidence="10">
    <location>
        <begin position="2060"/>
        <end position="2075"/>
    </location>
</feature>
<dbReference type="SMART" id="SM00033">
    <property type="entry name" value="CH"/>
    <property type="match status" value="1"/>
</dbReference>
<dbReference type="InterPro" id="IPR002017">
    <property type="entry name" value="Spectrin_repeat"/>
</dbReference>
<keyword evidence="3" id="KW-0963">Cytoplasm</keyword>
<dbReference type="SUPFAM" id="SSF57850">
    <property type="entry name" value="RING/U-box"/>
    <property type="match status" value="1"/>
</dbReference>
<dbReference type="Gene3D" id="1.20.58.60">
    <property type="match status" value="5"/>
</dbReference>
<feature type="compositionally biased region" description="Polar residues" evidence="10">
    <location>
        <begin position="2474"/>
        <end position="2490"/>
    </location>
</feature>
<dbReference type="GO" id="GO:0008270">
    <property type="term" value="F:zinc ion binding"/>
    <property type="evidence" value="ECO:0007669"/>
    <property type="project" value="UniProtKB-KW"/>
</dbReference>
<keyword evidence="5" id="KW-0863">Zinc-finger</keyword>
<dbReference type="InterPro" id="IPR001715">
    <property type="entry name" value="CH_dom"/>
</dbReference>
<feature type="region of interest" description="Disordered" evidence="10">
    <location>
        <begin position="1582"/>
        <end position="1622"/>
    </location>
</feature>
<dbReference type="Pfam" id="PF23729">
    <property type="entry name" value="Spectrin_Dys-1"/>
    <property type="match status" value="1"/>
</dbReference>
<dbReference type="CDD" id="cd02334">
    <property type="entry name" value="ZZ_dystrophin"/>
    <property type="match status" value="1"/>
</dbReference>
<dbReference type="InterPro" id="IPR011992">
    <property type="entry name" value="EF-hand-dom_pair"/>
</dbReference>
<feature type="compositionally biased region" description="Basic and acidic residues" evidence="10">
    <location>
        <begin position="1891"/>
        <end position="1918"/>
    </location>
</feature>
<feature type="region of interest" description="Disordered" evidence="10">
    <location>
        <begin position="708"/>
        <end position="727"/>
    </location>
</feature>
<dbReference type="GO" id="GO:0040017">
    <property type="term" value="P:positive regulation of locomotion"/>
    <property type="evidence" value="ECO:0007669"/>
    <property type="project" value="EnsemblMetazoa"/>
</dbReference>
<reference evidence="12" key="1">
    <citation type="journal article" date="2008" name="Nat. Genet.">
        <title>The Pristionchus pacificus genome provides a unique perspective on nematode lifestyle and parasitism.</title>
        <authorList>
            <person name="Dieterich C."/>
            <person name="Clifton S.W."/>
            <person name="Schuster L.N."/>
            <person name="Chinwalla A."/>
            <person name="Delehaunty K."/>
            <person name="Dinkelacker I."/>
            <person name="Fulton L."/>
            <person name="Fulton R."/>
            <person name="Godfrey J."/>
            <person name="Minx P."/>
            <person name="Mitreva M."/>
            <person name="Roeseler W."/>
            <person name="Tian H."/>
            <person name="Witte H."/>
            <person name="Yang S.P."/>
            <person name="Wilson R.K."/>
            <person name="Sommer R.J."/>
        </authorList>
    </citation>
    <scope>NUCLEOTIDE SEQUENCE [LARGE SCALE GENOMIC DNA]</scope>
    <source>
        <strain evidence="12">PS312</strain>
    </source>
</reference>
<evidence type="ECO:0000256" key="5">
    <source>
        <dbReference type="ARBA" id="ARBA00022771"/>
    </source>
</evidence>
<dbReference type="InterPro" id="IPR050774">
    <property type="entry name" value="KCMF1/Dystrophin"/>
</dbReference>
<feature type="compositionally biased region" description="Basic and acidic residues" evidence="10">
    <location>
        <begin position="1938"/>
        <end position="1972"/>
    </location>
</feature>
<keyword evidence="7" id="KW-0106">Calcium</keyword>
<dbReference type="Gene3D" id="1.10.418.10">
    <property type="entry name" value="Calponin-like domain"/>
    <property type="match status" value="1"/>
</dbReference>
<dbReference type="PROSITE" id="PS50135">
    <property type="entry name" value="ZF_ZZ_2"/>
    <property type="match status" value="1"/>
</dbReference>
<feature type="compositionally biased region" description="Basic and acidic residues" evidence="10">
    <location>
        <begin position="1119"/>
        <end position="1128"/>
    </location>
</feature>
<dbReference type="GO" id="GO:0055120">
    <property type="term" value="C:striated muscle dense body"/>
    <property type="evidence" value="ECO:0007669"/>
    <property type="project" value="EnsemblMetazoa"/>
</dbReference>
<feature type="coiled-coil region" evidence="9">
    <location>
        <begin position="2411"/>
        <end position="2438"/>
    </location>
</feature>
<feature type="region of interest" description="Disordered" evidence="10">
    <location>
        <begin position="326"/>
        <end position="366"/>
    </location>
</feature>
<dbReference type="GO" id="GO:0032224">
    <property type="term" value="P:positive regulation of synaptic transmission, cholinergic"/>
    <property type="evidence" value="ECO:0007669"/>
    <property type="project" value="EnsemblMetazoa"/>
</dbReference>
<accession>A0A8R1U6C0</accession>
<feature type="compositionally biased region" description="Basic and acidic residues" evidence="10">
    <location>
        <begin position="57"/>
        <end position="69"/>
    </location>
</feature>
<dbReference type="InterPro" id="IPR036872">
    <property type="entry name" value="CH_dom_sf"/>
</dbReference>
<dbReference type="Gene3D" id="6.10.140.70">
    <property type="match status" value="1"/>
</dbReference>
<feature type="region of interest" description="Disordered" evidence="10">
    <location>
        <begin position="3376"/>
        <end position="3397"/>
    </location>
</feature>
<keyword evidence="12" id="KW-1185">Reference proteome</keyword>
<dbReference type="InterPro" id="IPR015154">
    <property type="entry name" value="EF-hand_dom_typ2"/>
</dbReference>
<feature type="compositionally biased region" description="Basic and acidic residues" evidence="10">
    <location>
        <begin position="1821"/>
        <end position="1835"/>
    </location>
</feature>
<dbReference type="SMART" id="SM00291">
    <property type="entry name" value="ZnF_ZZ"/>
    <property type="match status" value="1"/>
</dbReference>
<sequence>SRGERQGSCPTCVPCRPPSPLHRTIESREPGAGQTQGRISRESSRKMLFSGSTAIPSKREVKKEKKSDRDEKLEVQEAVFLRWLASIVEDDIRDYKDLYDVRHLAAVAQLVTGQNISQGHARMVATGENEGSGSSHFWTEPQKTLSGSRLEDVSAVFLAVGEVKATPAEFVEGQQKAVLNTWWALVQLFWKRFGPPPINEEKVSEAIRKWCVEAARRYEETAIVDFTSSWRDGFAFNVLLHSFDPKSISMDAVSAMSAHERLEGAFALAEEKYGVPRLLTIRDLSSEHLDPRATVTYLMSLYLSLLGRSNVGKVLQQSAASSSSSFLTSSSLSAPSSRSPLETSTSLRSRKSSSSSQRSSRSRKARKEGLAREFEACLEHVLAWLLEAEEEVESLSDVESRDVVTVKRQFKEYELLMASLTESQETVGRVLHRGQVLMQRVDDPQEKEQVQQQLVLVNTRWEQLRELAMARQASLQSRLNALQTSRISEIAAWLTEMEKQVERAEPLADTAEGAVQQIAAHAQLQQHIDEYQSTIDQLGSFVAVIEEDEEGDASLAALEQRLASIGSRWAALCEWSERRAGGLDGLVELCQRTELAYATLEEWLKTREQDLLGLRSVHHLETEEEVQNQIVALRTTRDYLEREHNQIVAVSRLANESVQRLETENGEGANKVRRRLDAINQRWENLVTRVEEQSRMLVQAGKADKAAVYGEDASRRRRSESASDQEGRAITKVVDRFVQHVTEMEAELGPLREWTNTFTVSKKPEQVRRMISVCQEKLVEIKEKEAGVARLQLELEHLHMAPRMSARDLKTANDAFHRFNKSWAKVVTKISEALNVLSGQAEVGEEAEVAHGIEEWMEATQRVLGDVAKIANHEERAARVEKLRAQLTTQRENLAMIQRDAARKAILGKGLDILSRKMDALGEAPAEERLIKEVDGEWSSVGDEKQLEEDVVRSEKLVEMARKAEMPADLVERAETRRAEMEERKRVTSTAEHALGVAEKKIKELSTALATSNDAGVGVAEGWKKLKELRKEMDENEKMRKEAERAAEKMLAVDDGVPKEVVDRTRARVRALQEGWKGLNERLDESLILAEKEAKKTANKKMGERQRTVDELEKELEESEKATDAEEYSEHLDNLENLLDKVKQTKADSLADLVQGMDESLVRDNYSKLNESIDRATEKAEKRIEELAGKAADAEKFEKSAVELGTWAGHIAAILSLRKHADISALDVPAEYKNVATPCDLAEKMAREFEDRDALLEEMERLADSAPNERTQAQMEHAKKTMAELKEQLASFRHPASYTTKVQKAWQRLCEWENRLDEMVGLEINACRDALQEARELGGAIDRMGEELSSFDEGRERLLAEKILSPPEGERVEQTVKRSKQKRKELLVRAESTIDRLDDCLIFVGKMNDEGARIDGVLDSIEKRIGEFARSDGAPEDDGAVQELLVEWNRNEGGLKELEQYERIVREKGARGSEQLFLSRRTRADTLKEVLDGWQRTLQAMEDDSDTLMLQVEEMHDDLERRLEEAEKEEGKQLSTTLSFLRGARDRLSARARRLCTAKPRLSLNDLVGDVNAKFKRLEERLETHGDARPGPLLEDAAREKEEEQEEEGEGEPEKKKERKGLVEQISSLRERLAKARDHFDLDRYPVASIADWAKRVGEVESWLSSVRPAVEEAIMEGRRLANEGSAELSTHQAIEELDKIVEDTQKLEEDCESARDALSGLEEEEERLREDLAMMEGSLRELLGRNLRDPEVVKSTRRALLDKESALADVSRRASELHCALPGRSSALRSTLLDPLNQLLNQLDEELSRVGQEEEDEQEIKDQSEKIKYQSKEEPQQIRVLTVEQMPEEEIKDQEMTEIKDQPASPKLLEKMGELSGAIIDQAMHESVDEVMREEKAKDQEEEIKEQPQEIKDHDSPEPEVEFTFVPKPVEQTVRLPEVKEQEIKDHKEEIKDQDPAERKHSASPSKKRDIMQPLRSRSPSLAMEVEDTGKTTEDELEMKRKKTDVMAMDTPPRARTISRQGSEGGIVVRKISGQPEPRVEETPKREELQLQLQQLQQEKGEEEKEEKGQEKRGIDDVAQLYVTLDSLEDDIAFDEEFPLESLETAKERFDKMDADLASAAAIVHAHAMTMEMNESEQAGERIEQLKSDIAHRRQRAIDHRPEWEAFQKILAEASSDVAALEEEQKKNEEGASEEAFAKTERSVCETVRQLAGVLPRMVEGGKRSEGLRKETASLEDRFRAVGYALRETRAKRAAQDVDEAAVCKALEELSRWCSDAAADAAPPPTPANSLDAAAAKARLQAVLARISQMQAKKATLGRLESDRDRLVSLDRGDTKTKHAIRRGVSETAKQMSDLRLALAERRADLEAAAEGADEFWKMVDDTARLAAETTRDAEAVCAATVYTPSPAKMDEVRAGAAELKRRASEMEERMAGAMHEEAPLEEAMRVRVDDVLEACAHAQRAATRMPTPSLMVESTSDVSTAASFTRQPSVERREERREMEEEEHDQVAEDEEDEYGPHDHLVMASSLHTSSLGAAPPSDSIPSVKEKKLSDRDQQAMQTLTLASHWLTEAARDASITVDVADTKEVKARSAAILTIIEQLREREREVIGVSDAHAEPTVKQRAHSLLDEMEDLLRRAERRRLRLNDLSEESRAFEQARAAMELWLTDGEDVLGRPIHGADRDDLRAELNGVEAIISQLEEKREKMRELNGRADHLMDTYEREDLHALSHQLSKMNGHWSTFNDNIRIRRALLEASLRSRSDLHTALGEVEEWLEKTQTRLSAAAVDPHLLKDSGRRKDAREKLEELDREVAAHADVVNDVTEMSGKVLEQLERGKERDGLQQRMASLTEAWEATKARCTTIRQQVERAESEWEGLRRKLAELLAWTDQQSRDLVNNSAMAGNLSSALHQVTASKNLAKQLEERTPKMKVAIQEANAYLMQHDLRRKMASGGVLEGEDEMEERDPITAEEQRCGLQLAADVERLKVGWARLQQQHTEWSAVDADLLTERVNELRGQMDEANAASAAVSAADAPLDAHPTNQLEAVNKRYDSLRASTRVRVAAISNALKNLGPSSEHFLAQSVQLPWQRALATFNRVKFIAYRTAMKLRALQKRLCLDLISLDELDKAFSRLDLSSEESISLESLSLAIDLVVNLVLNIYDPGRDGLLRTLSFKVALVVLCAGTLEEKYRYLFSLVAQTDHVDQKHMALLFYDLVHMPKLVGECAAFGGTNIEPSVRSLFETVRLSPTIALPPYLAWLKAEPQSLVWLPVMHRFATAEFAKHQAKCNVCKMFPIVGLRYRCLRCFNFDMCQNCFFSQRTSKNHKLKHPMQEYSTPTTSGEDVRDFGRIVKNKLTGSKRHLGYLPIELGEEGKPLAAPSVAQTNPATGPLHSRSSAAAARLGELSAHEVAQPAAPRDPPTSPIQMMNQVEMMQKDELDQLLQRLQLENMELKREVEKRKRTMQSQPNLERDPSVGPRAGSEYARNRGVPSDSATSPLLERDGRSRTLPRLGTASQRASVPTLHTAASTNDVEEEARALRLHQSRLESRSRILAAQNEQLELQLSRVKKLIEQQKTSSSRGGLDDLLDGRSMEREEREWSMNGTLERAANDNRALLANGGHREGGGERGDDARGERMQSLLDTVDELGKAMESLVVSVVYNSDSEVE</sequence>
<feature type="region of interest" description="Disordered" evidence="10">
    <location>
        <begin position="3454"/>
        <end position="3532"/>
    </location>
</feature>
<evidence type="ECO:0000256" key="10">
    <source>
        <dbReference type="SAM" id="MobiDB-lite"/>
    </source>
</evidence>
<dbReference type="GO" id="GO:0099536">
    <property type="term" value="P:synaptic signaling"/>
    <property type="evidence" value="ECO:0000318"/>
    <property type="project" value="GO_Central"/>
</dbReference>
<feature type="region of interest" description="Disordered" evidence="10">
    <location>
        <begin position="2532"/>
        <end position="2555"/>
    </location>
</feature>
<organism evidence="11 12">
    <name type="scientific">Pristionchus pacificus</name>
    <name type="common">Parasitic nematode worm</name>
    <dbReference type="NCBI Taxonomy" id="54126"/>
    <lineage>
        <taxon>Eukaryota</taxon>
        <taxon>Metazoa</taxon>
        <taxon>Ecdysozoa</taxon>
        <taxon>Nematoda</taxon>
        <taxon>Chromadorea</taxon>
        <taxon>Rhabditida</taxon>
        <taxon>Rhabditina</taxon>
        <taxon>Diplogasteromorpha</taxon>
        <taxon>Diplogasteroidea</taxon>
        <taxon>Neodiplogasteridae</taxon>
        <taxon>Pristionchus</taxon>
    </lineage>
</organism>
<evidence type="ECO:0000256" key="2">
    <source>
        <dbReference type="ARBA" id="ARBA00004278"/>
    </source>
</evidence>
<dbReference type="GO" id="GO:0045202">
    <property type="term" value="C:synapse"/>
    <property type="evidence" value="ECO:0007669"/>
    <property type="project" value="GOC"/>
</dbReference>
<feature type="coiled-coil region" evidence="9">
    <location>
        <begin position="870"/>
        <end position="900"/>
    </location>
</feature>